<evidence type="ECO:0000313" key="21">
    <source>
        <dbReference type="EMBL" id="KPJ17050.1"/>
    </source>
</evidence>
<feature type="compositionally biased region" description="Basic and acidic residues" evidence="19">
    <location>
        <begin position="858"/>
        <end position="877"/>
    </location>
</feature>
<feature type="compositionally biased region" description="Polar residues" evidence="19">
    <location>
        <begin position="438"/>
        <end position="447"/>
    </location>
</feature>
<evidence type="ECO:0000256" key="14">
    <source>
        <dbReference type="ARBA" id="ARBA00032557"/>
    </source>
</evidence>
<evidence type="ECO:0000259" key="20">
    <source>
        <dbReference type="Pfam" id="PF01217"/>
    </source>
</evidence>
<feature type="compositionally biased region" description="Polar residues" evidence="19">
    <location>
        <begin position="780"/>
        <end position="795"/>
    </location>
</feature>
<dbReference type="InParanoid" id="A0A194RI96"/>
<keyword evidence="22" id="KW-1185">Reference proteome</keyword>
<feature type="compositionally biased region" description="Polar residues" evidence="19">
    <location>
        <begin position="638"/>
        <end position="649"/>
    </location>
</feature>
<evidence type="ECO:0000256" key="19">
    <source>
        <dbReference type="SAM" id="MobiDB-lite"/>
    </source>
</evidence>
<reference evidence="21 22" key="1">
    <citation type="journal article" date="2015" name="Nat. Commun.">
        <title>Outbred genome sequencing and CRISPR/Cas9 gene editing in butterflies.</title>
        <authorList>
            <person name="Li X."/>
            <person name="Fan D."/>
            <person name="Zhang W."/>
            <person name="Liu G."/>
            <person name="Zhang L."/>
            <person name="Zhao L."/>
            <person name="Fang X."/>
            <person name="Chen L."/>
            <person name="Dong Y."/>
            <person name="Chen Y."/>
            <person name="Ding Y."/>
            <person name="Zhao R."/>
            <person name="Feng M."/>
            <person name="Zhu Y."/>
            <person name="Feng Y."/>
            <person name="Jiang X."/>
            <person name="Zhu D."/>
            <person name="Xiang H."/>
            <person name="Feng X."/>
            <person name="Li S."/>
            <person name="Wang J."/>
            <person name="Zhang G."/>
            <person name="Kronforst M.R."/>
            <person name="Wang W."/>
        </authorList>
    </citation>
    <scope>NUCLEOTIDE SEQUENCE [LARGE SCALE GENOMIC DNA]</scope>
    <source>
        <strain evidence="21">Ya'a_city_454_Pm</strain>
        <tissue evidence="21">Whole body</tissue>
    </source>
</reference>
<accession>A0A194RI96</accession>
<feature type="region of interest" description="Disordered" evidence="19">
    <location>
        <begin position="204"/>
        <end position="312"/>
    </location>
</feature>
<comment type="similarity">
    <text evidence="3">Belongs to the adaptor complexes small subunit family.</text>
</comment>
<dbReference type="InterPro" id="IPR027156">
    <property type="entry name" value="APS2"/>
</dbReference>
<dbReference type="InterPro" id="IPR011012">
    <property type="entry name" value="Longin-like_dom_sf"/>
</dbReference>
<keyword evidence="8" id="KW-0653">Protein transport</keyword>
<dbReference type="InterPro" id="IPR022775">
    <property type="entry name" value="AP_mu_sigma_su"/>
</dbReference>
<feature type="compositionally biased region" description="Basic and acidic residues" evidence="19">
    <location>
        <begin position="757"/>
        <end position="777"/>
    </location>
</feature>
<dbReference type="FunFam" id="3.30.450.60:FF:000004">
    <property type="entry name" value="AP complex subunit sigma"/>
    <property type="match status" value="1"/>
</dbReference>
<dbReference type="InterPro" id="IPR016635">
    <property type="entry name" value="AP_complex_ssu"/>
</dbReference>
<dbReference type="AlphaFoldDB" id="A0A194RI96"/>
<dbReference type="SUPFAM" id="SSF64356">
    <property type="entry name" value="SNARE-like"/>
    <property type="match status" value="1"/>
</dbReference>
<comment type="subunit">
    <text evidence="18">Adaptor protein complex 2 (AP-2) is a heterotetramer composed of two large adaptins (alpha-type subunit AP2A1 or AP2A2 and beta-type subunit AP2B1), a medium adaptin (mu-type subunit AP2M1) and a small adaptin (sigma-type subunit AP2S1). Interacts with CCDC32; the interaction is direct and mediates association of CCDC32 with adaptor protein complex 2 (AP-2).</text>
</comment>
<feature type="compositionally biased region" description="Basic residues" evidence="19">
    <location>
        <begin position="77"/>
        <end position="87"/>
    </location>
</feature>
<feature type="compositionally biased region" description="Basic and acidic residues" evidence="19">
    <location>
        <begin position="259"/>
        <end position="271"/>
    </location>
</feature>
<evidence type="ECO:0000256" key="10">
    <source>
        <dbReference type="ARBA" id="ARBA00023176"/>
    </source>
</evidence>
<organism evidence="21 22">
    <name type="scientific">Papilio machaon</name>
    <name type="common">Old World swallowtail butterfly</name>
    <dbReference type="NCBI Taxonomy" id="76193"/>
    <lineage>
        <taxon>Eukaryota</taxon>
        <taxon>Metazoa</taxon>
        <taxon>Ecdysozoa</taxon>
        <taxon>Arthropoda</taxon>
        <taxon>Hexapoda</taxon>
        <taxon>Insecta</taxon>
        <taxon>Pterygota</taxon>
        <taxon>Neoptera</taxon>
        <taxon>Endopterygota</taxon>
        <taxon>Lepidoptera</taxon>
        <taxon>Glossata</taxon>
        <taxon>Ditrysia</taxon>
        <taxon>Papilionoidea</taxon>
        <taxon>Papilionidae</taxon>
        <taxon>Papilioninae</taxon>
        <taxon>Papilio</taxon>
    </lineage>
</organism>
<keyword evidence="10" id="KW-0168">Coated pit</keyword>
<keyword evidence="5" id="KW-0813">Transport</keyword>
<evidence type="ECO:0000256" key="5">
    <source>
        <dbReference type="ARBA" id="ARBA00022448"/>
    </source>
</evidence>
<dbReference type="Gene3D" id="3.30.450.60">
    <property type="match status" value="1"/>
</dbReference>
<proteinExistence type="inferred from homology"/>
<evidence type="ECO:0000256" key="15">
    <source>
        <dbReference type="ARBA" id="ARBA00032648"/>
    </source>
</evidence>
<dbReference type="Pfam" id="PF01217">
    <property type="entry name" value="Clat_adaptor_s"/>
    <property type="match status" value="1"/>
</dbReference>
<evidence type="ECO:0000256" key="1">
    <source>
        <dbReference type="ARBA" id="ARBA00004236"/>
    </source>
</evidence>
<protein>
    <recommendedName>
        <fullName evidence="4">AP-2 complex subunit sigma</fullName>
    </recommendedName>
    <alternativeName>
        <fullName evidence="12">Adaptor protein complex AP-2 subunit sigma</fullName>
    </alternativeName>
    <alternativeName>
        <fullName evidence="11">Adaptor-related protein complex 2 subunit sigma</fullName>
    </alternativeName>
    <alternativeName>
        <fullName evidence="13">Clathrin assembly protein 2 sigma small chain</fullName>
    </alternativeName>
    <alternativeName>
        <fullName evidence="16">Clathrin coat assembly protein AP17</fullName>
    </alternativeName>
    <alternativeName>
        <fullName evidence="14">Clathrin coat-associated protein AP17</fullName>
    </alternativeName>
    <alternativeName>
        <fullName evidence="17">Plasma membrane adaptor AP-2 17 kDa protein</fullName>
    </alternativeName>
    <alternativeName>
        <fullName evidence="15">Sigma2-adaptin</fullName>
    </alternativeName>
</protein>
<evidence type="ECO:0000256" key="8">
    <source>
        <dbReference type="ARBA" id="ARBA00022927"/>
    </source>
</evidence>
<dbReference type="Proteomes" id="UP000053240">
    <property type="component" value="Unassembled WGS sequence"/>
</dbReference>
<feature type="region of interest" description="Disordered" evidence="19">
    <location>
        <begin position="418"/>
        <end position="447"/>
    </location>
</feature>
<feature type="region of interest" description="Disordered" evidence="19">
    <location>
        <begin position="737"/>
        <end position="810"/>
    </location>
</feature>
<evidence type="ECO:0000256" key="9">
    <source>
        <dbReference type="ARBA" id="ARBA00023136"/>
    </source>
</evidence>
<feature type="region of interest" description="Disordered" evidence="19">
    <location>
        <begin position="33"/>
        <end position="128"/>
    </location>
</feature>
<evidence type="ECO:0000313" key="22">
    <source>
        <dbReference type="Proteomes" id="UP000053240"/>
    </source>
</evidence>
<dbReference type="STRING" id="76193.A0A194RI96"/>
<dbReference type="PROSITE" id="PS00989">
    <property type="entry name" value="CLAT_ADAPTOR_S"/>
    <property type="match status" value="1"/>
</dbReference>
<dbReference type="GO" id="GO:0035615">
    <property type="term" value="F:clathrin adaptor activity"/>
    <property type="evidence" value="ECO:0007669"/>
    <property type="project" value="InterPro"/>
</dbReference>
<feature type="region of interest" description="Disordered" evidence="19">
    <location>
        <begin position="912"/>
        <end position="942"/>
    </location>
</feature>
<evidence type="ECO:0000256" key="11">
    <source>
        <dbReference type="ARBA" id="ARBA00029632"/>
    </source>
</evidence>
<dbReference type="PANTHER" id="PTHR11753">
    <property type="entry name" value="ADAPTOR COMPLEXES SMALL SUBUNIT FAMILY"/>
    <property type="match status" value="1"/>
</dbReference>
<evidence type="ECO:0000256" key="16">
    <source>
        <dbReference type="ARBA" id="ARBA00032679"/>
    </source>
</evidence>
<dbReference type="GO" id="GO:0030122">
    <property type="term" value="C:AP-2 adaptor complex"/>
    <property type="evidence" value="ECO:0007669"/>
    <property type="project" value="InterPro"/>
</dbReference>
<feature type="compositionally biased region" description="Basic and acidic residues" evidence="19">
    <location>
        <begin position="278"/>
        <end position="289"/>
    </location>
</feature>
<dbReference type="GO" id="GO:0006886">
    <property type="term" value="P:intracellular protein transport"/>
    <property type="evidence" value="ECO:0007669"/>
    <property type="project" value="InterPro"/>
</dbReference>
<feature type="region of interest" description="Disordered" evidence="19">
    <location>
        <begin position="1"/>
        <end position="21"/>
    </location>
</feature>
<comment type="subcellular location">
    <subcellularLocation>
        <location evidence="1">Cell membrane</location>
    </subcellularLocation>
    <subcellularLocation>
        <location evidence="2">Membrane</location>
        <location evidence="2">Coated pit</location>
        <topology evidence="2">Peripheral membrane protein</topology>
        <orientation evidence="2">Cytoplasmic side</orientation>
    </subcellularLocation>
</comment>
<feature type="region of interest" description="Disordered" evidence="19">
    <location>
        <begin position="618"/>
        <end position="666"/>
    </location>
</feature>
<name>A0A194RI96_PAPMA</name>
<feature type="domain" description="AP complex mu/sigma subunit" evidence="20">
    <location>
        <begin position="970"/>
        <end position="1109"/>
    </location>
</feature>
<evidence type="ECO:0000256" key="2">
    <source>
        <dbReference type="ARBA" id="ARBA00004277"/>
    </source>
</evidence>
<evidence type="ECO:0000256" key="3">
    <source>
        <dbReference type="ARBA" id="ARBA00006972"/>
    </source>
</evidence>
<evidence type="ECO:0000256" key="12">
    <source>
        <dbReference type="ARBA" id="ARBA00031115"/>
    </source>
</evidence>
<gene>
    <name evidence="21" type="ORF">RR48_13906</name>
</gene>
<dbReference type="InterPro" id="IPR000804">
    <property type="entry name" value="Clathrin_sm-chain_CS"/>
</dbReference>
<dbReference type="GO" id="GO:0072583">
    <property type="term" value="P:clathrin-dependent endocytosis"/>
    <property type="evidence" value="ECO:0007669"/>
    <property type="project" value="InterPro"/>
</dbReference>
<feature type="region of interest" description="Disordered" evidence="19">
    <location>
        <begin position="854"/>
        <end position="888"/>
    </location>
</feature>
<evidence type="ECO:0000256" key="18">
    <source>
        <dbReference type="ARBA" id="ARBA00046780"/>
    </source>
</evidence>
<feature type="compositionally biased region" description="Basic and acidic residues" evidence="19">
    <location>
        <begin position="99"/>
        <end position="111"/>
    </location>
</feature>
<evidence type="ECO:0000256" key="13">
    <source>
        <dbReference type="ARBA" id="ARBA00031686"/>
    </source>
</evidence>
<evidence type="ECO:0000256" key="4">
    <source>
        <dbReference type="ARBA" id="ARBA00013914"/>
    </source>
</evidence>
<keyword evidence="7" id="KW-0254">Endocytosis</keyword>
<dbReference type="CDD" id="cd14833">
    <property type="entry name" value="AP2_sigma"/>
    <property type="match status" value="1"/>
</dbReference>
<feature type="compositionally biased region" description="Basic residues" evidence="19">
    <location>
        <begin position="215"/>
        <end position="226"/>
    </location>
</feature>
<keyword evidence="6" id="KW-1003">Cell membrane</keyword>
<dbReference type="EMBL" id="KQ460205">
    <property type="protein sequence ID" value="KPJ17050.1"/>
    <property type="molecule type" value="Genomic_DNA"/>
</dbReference>
<evidence type="ECO:0000256" key="17">
    <source>
        <dbReference type="ARBA" id="ARBA00033221"/>
    </source>
</evidence>
<evidence type="ECO:0000256" key="7">
    <source>
        <dbReference type="ARBA" id="ARBA00022583"/>
    </source>
</evidence>
<keyword evidence="9" id="KW-0472">Membrane</keyword>
<sequence length="1110" mass="127211">MDRSVKSERKTRSMRLKENCEEVPKSLIKKGHYVRNPEILETNNDFDEEVPKSTRKLRRHTLKEQNITNSEDDVPVKKHKQSSRTKKNHTDNPDNLDIGDQHNIETPEVKQKVKKSKKKKQEAMVEDVENVEEIIDAPKTKRKSKRRKKQSSEAISIKVEEMIVEKSEIVVKENMLNVSNISNESYHSAAGSIKSERLTEVNGTVTESETAINNRSRKKSTPKSSKKNNIYKYSEVENTPDINSFEKEPLKSESNASKTSERVNKSMENKNDSNTSKIKLDDSYKKRNSNENNCSKIKLDDTYEKPNSNENNCSKIKLEDTYEKANSNENNCSKIKLDDTYEKPDSNKNNCSKIKFDDTYEKTNLNEHNCSKIKFDDTYEKRKSNENNCSKVKLDDTYEKAISNENNCSKIKLDDTYEKPDSNENNCSKVKHDDTYEKPNSNENNCSKVKLDDTYEKPKSNENNCSKIKFNDTYEKANSNVSINIENINNHSMNSKRRSSSILLLDASNSMTNLNNTFDKSDKPNESKSIYATFEKQKLNGTYGLDEKNSSIKSDGNKTNFIANNSHISINSEDSKTENLINITAELVESSNDEISFKNSPPKTETLNLELPLTPYKREGTFTKESPPYFEKEPDTISIDSGNTGSDTACRTPDRRKSLQSPGHTPFVMTKEKKTVLNVTRSIEKSLRRSSSMEAAPRATKVMFCSPTNQATVSSQIKRKVIKSNMKGSNKSFVFDSSMSELSRSGRKRSYTQSDADEVRSKRSKLEEEKKSVDRLSRPRTLSATVKTSEASTPSKKPIVSKTKPESKVTRTKLPNFTALHKKQFDKMESLDQCQERKAKRARQLLTPTGTVNMLERISPKEKETESDAKSEKEKPKPSTPCLRKSKTLTLTSLNPGYTRFGFKMNTSLNPFSVPNKEEGKANESKLLPSRTGATTSRREAAKQMVMREKSFTERNSAKRNESRTFIKGIRFILIQNRAGKTRLAKWYMNFDDDEKQKLIEEVHAVVTVRDAKHTNFVEFRNFKIVYRRYAGLYFCICVDVNDNNLCYLEAIHNFVEVLNEYFHNVCELDLVFNFFKVYTVVDEMFLAGEIRETSQTKVLKQLLMLNSLE</sequence>
<evidence type="ECO:0000256" key="6">
    <source>
        <dbReference type="ARBA" id="ARBA00022475"/>
    </source>
</evidence>